<dbReference type="GO" id="GO:0031012">
    <property type="term" value="C:extracellular matrix"/>
    <property type="evidence" value="ECO:0007669"/>
    <property type="project" value="TreeGrafter"/>
</dbReference>
<accession>A0A1J1ITJ4</accession>
<protein>
    <submittedName>
        <fullName evidence="1">CLUMA_CG015718, isoform A</fullName>
    </submittedName>
</protein>
<reference evidence="1 2" key="1">
    <citation type="submission" date="2015-04" db="EMBL/GenBank/DDBJ databases">
        <authorList>
            <person name="Syromyatnikov M.Y."/>
            <person name="Popov V.N."/>
        </authorList>
    </citation>
    <scope>NUCLEOTIDE SEQUENCE [LARGE SCALE GENOMIC DNA]</scope>
</reference>
<name>A0A1J1ITJ4_9DIPT</name>
<dbReference type="PANTHER" id="PTHR33395:SF22">
    <property type="entry name" value="REVERSE TRANSCRIPTASE DOMAIN-CONTAINING PROTEIN"/>
    <property type="match status" value="1"/>
</dbReference>
<dbReference type="OrthoDB" id="7791090at2759"/>
<evidence type="ECO:0000313" key="2">
    <source>
        <dbReference type="Proteomes" id="UP000183832"/>
    </source>
</evidence>
<dbReference type="Gene3D" id="3.60.10.10">
    <property type="entry name" value="Endonuclease/exonuclease/phosphatase"/>
    <property type="match status" value="1"/>
</dbReference>
<dbReference type="InterPro" id="IPR036691">
    <property type="entry name" value="Endo/exonu/phosph_ase_sf"/>
</dbReference>
<gene>
    <name evidence="1" type="ORF">CLUMA_CG015718</name>
</gene>
<keyword evidence="2" id="KW-1185">Reference proteome</keyword>
<dbReference type="EMBL" id="CVRI01000057">
    <property type="protein sequence ID" value="CRL01833.1"/>
    <property type="molecule type" value="Genomic_DNA"/>
</dbReference>
<proteinExistence type="predicted"/>
<dbReference type="SUPFAM" id="SSF56219">
    <property type="entry name" value="DNase I-like"/>
    <property type="match status" value="1"/>
</dbReference>
<dbReference type="AlphaFoldDB" id="A0A1J1ITJ4"/>
<evidence type="ECO:0000313" key="1">
    <source>
        <dbReference type="EMBL" id="CRL01833.1"/>
    </source>
</evidence>
<dbReference type="Proteomes" id="UP000183832">
    <property type="component" value="Unassembled WGS sequence"/>
</dbReference>
<dbReference type="GO" id="GO:0007508">
    <property type="term" value="P:larval heart development"/>
    <property type="evidence" value="ECO:0007669"/>
    <property type="project" value="TreeGrafter"/>
</dbReference>
<dbReference type="STRING" id="568069.A0A1J1ITJ4"/>
<organism evidence="1 2">
    <name type="scientific">Clunio marinus</name>
    <dbReference type="NCBI Taxonomy" id="568069"/>
    <lineage>
        <taxon>Eukaryota</taxon>
        <taxon>Metazoa</taxon>
        <taxon>Ecdysozoa</taxon>
        <taxon>Arthropoda</taxon>
        <taxon>Hexapoda</taxon>
        <taxon>Insecta</taxon>
        <taxon>Pterygota</taxon>
        <taxon>Neoptera</taxon>
        <taxon>Endopterygota</taxon>
        <taxon>Diptera</taxon>
        <taxon>Nematocera</taxon>
        <taxon>Chironomoidea</taxon>
        <taxon>Chironomidae</taxon>
        <taxon>Clunio</taxon>
    </lineage>
</organism>
<dbReference type="GO" id="GO:0061343">
    <property type="term" value="P:cell adhesion involved in heart morphogenesis"/>
    <property type="evidence" value="ECO:0007669"/>
    <property type="project" value="TreeGrafter"/>
</dbReference>
<sequence>MQNNVDESVEKIVKADEKKIAEMNDGWSKVVSGKTKKTKAPNLREPVIIISPNDESQEMNKTEASLKCIEPSDFSVRGLSKGAKNSVIIRVENENDCDNLMKEATVKLGDKYNIRKPAKRFPRFKILEVFQPEDDNEKFIKKLINQNSHLKDDKFQFEVIKREQNKSKELEINGYNFISCDSDSSHTGGVIMYVRNDLCFNILKNFQKSRTWILSVKISESLINGIYTVIYKSPKEKIGDFLEIIDEFLEQTIDDDTRNVIVGDMNIDVSKNNKNVKRYLSMIQDHNLKQIVDEFTRIQVRRSKHEQHQISKTTIDHILTNSNDIEYAVNRSEAVTDHFMLQINLNDKKCVQKKKKIQEKVIKNCWKNYSRSSLHEAIENIDWNECNSQCYDKKFSAFVEDFKCSINKIVVKKNIYKSKNEWFNESIKKLKKEKQYLTMKHEFSGSENDRIALMKIIKKYKEEIKIQKCKVIQEKIKNNFSDNRKLWKILKSLYNEKKSEINSIELNGALMSDSSEIAATLNKIST</sequence>
<dbReference type="PANTHER" id="PTHR33395">
    <property type="entry name" value="TRANSCRIPTASE, PUTATIVE-RELATED-RELATED"/>
    <property type="match status" value="1"/>
</dbReference>